<feature type="compositionally biased region" description="Basic and acidic residues" evidence="1">
    <location>
        <begin position="454"/>
        <end position="470"/>
    </location>
</feature>
<comment type="caution">
    <text evidence="2">The sequence shown here is derived from an EMBL/GenBank/DDBJ whole genome shotgun (WGS) entry which is preliminary data.</text>
</comment>
<feature type="region of interest" description="Disordered" evidence="1">
    <location>
        <begin position="690"/>
        <end position="727"/>
    </location>
</feature>
<dbReference type="Proteomes" id="UP000799764">
    <property type="component" value="Unassembled WGS sequence"/>
</dbReference>
<organism evidence="2 3">
    <name type="scientific">Karstenula rhodostoma CBS 690.94</name>
    <dbReference type="NCBI Taxonomy" id="1392251"/>
    <lineage>
        <taxon>Eukaryota</taxon>
        <taxon>Fungi</taxon>
        <taxon>Dikarya</taxon>
        <taxon>Ascomycota</taxon>
        <taxon>Pezizomycotina</taxon>
        <taxon>Dothideomycetes</taxon>
        <taxon>Pleosporomycetidae</taxon>
        <taxon>Pleosporales</taxon>
        <taxon>Massarineae</taxon>
        <taxon>Didymosphaeriaceae</taxon>
        <taxon>Karstenula</taxon>
    </lineage>
</organism>
<evidence type="ECO:0000256" key="1">
    <source>
        <dbReference type="SAM" id="MobiDB-lite"/>
    </source>
</evidence>
<dbReference type="OrthoDB" id="3800625at2759"/>
<keyword evidence="3" id="KW-1185">Reference proteome</keyword>
<protein>
    <submittedName>
        <fullName evidence="2">Uncharacterized protein</fullName>
    </submittedName>
</protein>
<feature type="compositionally biased region" description="Basic and acidic residues" evidence="1">
    <location>
        <begin position="494"/>
        <end position="504"/>
    </location>
</feature>
<reference evidence="2" key="1">
    <citation type="journal article" date="2020" name="Stud. Mycol.">
        <title>101 Dothideomycetes genomes: a test case for predicting lifestyles and emergence of pathogens.</title>
        <authorList>
            <person name="Haridas S."/>
            <person name="Albert R."/>
            <person name="Binder M."/>
            <person name="Bloem J."/>
            <person name="Labutti K."/>
            <person name="Salamov A."/>
            <person name="Andreopoulos B."/>
            <person name="Baker S."/>
            <person name="Barry K."/>
            <person name="Bills G."/>
            <person name="Bluhm B."/>
            <person name="Cannon C."/>
            <person name="Castanera R."/>
            <person name="Culley D."/>
            <person name="Daum C."/>
            <person name="Ezra D."/>
            <person name="Gonzalez J."/>
            <person name="Henrissat B."/>
            <person name="Kuo A."/>
            <person name="Liang C."/>
            <person name="Lipzen A."/>
            <person name="Lutzoni F."/>
            <person name="Magnuson J."/>
            <person name="Mondo S."/>
            <person name="Nolan M."/>
            <person name="Ohm R."/>
            <person name="Pangilinan J."/>
            <person name="Park H.-J."/>
            <person name="Ramirez L."/>
            <person name="Alfaro M."/>
            <person name="Sun H."/>
            <person name="Tritt A."/>
            <person name="Yoshinaga Y."/>
            <person name="Zwiers L.-H."/>
            <person name="Turgeon B."/>
            <person name="Goodwin S."/>
            <person name="Spatafora J."/>
            <person name="Crous P."/>
            <person name="Grigoriev I."/>
        </authorList>
    </citation>
    <scope>NUCLEOTIDE SEQUENCE</scope>
    <source>
        <strain evidence="2">CBS 690.94</strain>
    </source>
</reference>
<dbReference type="EMBL" id="MU001512">
    <property type="protein sequence ID" value="KAF2438484.1"/>
    <property type="molecule type" value="Genomic_DNA"/>
</dbReference>
<evidence type="ECO:0000313" key="2">
    <source>
        <dbReference type="EMBL" id="KAF2438484.1"/>
    </source>
</evidence>
<sequence length="1456" mass="164729">METCAGPSWALAPHGFRFHYRNTKLYTCLLVFLNFTNFTFAADATVHPRDWHRIHGFRSAKAKRDTTECDHDTDDMCFNTIDMEHERHEHQIAIGIAQDLFYELNEENWEIARPYDLLLGWSQDPNNYERFHSEKKLRPDLTIISYLPESLIGWKGMHCDVKYEDGCRNMPTQDYILAHLPLERHRARQLKFSLIAIQVSSVGEVLSDAAISVGEAMPLEAAEAAEAGFPAAVEAQEAALVNEMTNIATGSDSWAANPFSQVGKVLGEGSKIQRLTNSIADSVLELTTDSAAQLAEPATALDGTAVDTTQAAEELAQDIIDTVEAELDPTTLTPPGSEWDDISATTSSDLESIPELLDFEELADLPLDSPQRIALESRFYQQVAATLLQVRRGTLNGVDLVEAVGINTLSEMLNSFFFDHLASMARIIDTLRGLHLTELPTENEPQIPNVDGAWDTHDEDRPPHPDEHAPHQGSSPNHPEVPSHTFEEDPGNTHQEHSPRHPDEQNVPEPRIHPYSSNFAVHPDVFRVHPSRDRFENQVRRMARNLYGSERYANEVFVWHGREFYMDYWICYDIRNILGESGPLYKLGAHERTEAEGPFSESTIRFFFRTILASRLHDANRTLCIGCSLEFLAFRPRRSYQKLDTKRLPGENLPALPEEVGHSEPSRLQILLFRLWMKIGRVLRLPIPEKPLPDFQPERPTRPNPPKRPKPPNYLKETRPPFVPPFRDQYGRLPKHLDIDVRRRAETLQEYIRSSPSIRLWSIGGIFREGQYGPDTQLSATGFVNSPSEKLSWQQLGQSQYKAHTRATNTSLPNRLHLGSSLKGGELSAGLLTKMALKHEQVVGVFARMESFALEDLMQAPADETSLYHQVQINSTSFFVTDAAQAVADQIQSGDHGLTGDQVVRSTMEFLLVARHDSQELSKKSDGSPDYLGSRIARRLRHVDGTPMGSLEARRFFIQHSSTINYHRKKLKEDESFFEDTHVELPQATSMRTNFLVVPGPGETSWLNILGGVDLLRKEYFRNEIKTTGECSIDEYTGDHTKNLKNCHGFLNDAVDPVVRKLGYSIREMENEQDWEPHGTAPFVYYLTEQFFSYKTIKRTTHLWSQHRSIEEKMFGRLKNSLVAKAWADESCFVKCSPKSPHGHHKREELFSLEDDVCRAVCHDKTEQRAEGLYGLDHVKNLGAESPPWNLNKSNILKVSHAAYMEHGAGAMLPGSVNLNPFDVVYENIAPPLPVCRSELSTVSGSNVYHKGSATYPCSCGDKYGNETLAFMQAAPSGWRGQGNKQENRILETCLKDKRLKSLAQSAPAAYLSNMCQIVYGAVSPSGVGSYMELKNKGHYKENRNMCTYVMNFVEDNKHKGDRYLDDGVCKIWYSQAVDRHRNFDISAGLIVLFWWSAFLTDKHKVDFSDINHELNHGACKGYKDWWKHSCKKGKNWESPECGMPCPGYGYGKCLT</sequence>
<feature type="region of interest" description="Disordered" evidence="1">
    <location>
        <begin position="439"/>
        <end position="514"/>
    </location>
</feature>
<name>A0A9P4U4Z4_9PLEO</name>
<evidence type="ECO:0000313" key="3">
    <source>
        <dbReference type="Proteomes" id="UP000799764"/>
    </source>
</evidence>
<proteinExistence type="predicted"/>
<accession>A0A9P4U4Z4</accession>
<gene>
    <name evidence="2" type="ORF">P171DRAFT_449122</name>
</gene>